<evidence type="ECO:0000256" key="6">
    <source>
        <dbReference type="SAM" id="Phobius"/>
    </source>
</evidence>
<dbReference type="InterPro" id="IPR006480">
    <property type="entry name" value="Phage_holin_4_1"/>
</dbReference>
<feature type="transmembrane region" description="Helical" evidence="6">
    <location>
        <begin position="49"/>
        <end position="69"/>
    </location>
</feature>
<keyword evidence="2 6" id="KW-0812">Transmembrane</keyword>
<keyword evidence="4 6" id="KW-0472">Membrane</keyword>
<dbReference type="NCBIfam" id="TIGR01593">
    <property type="entry name" value="holin_tox_secr"/>
    <property type="match status" value="1"/>
</dbReference>
<dbReference type="AlphaFoldDB" id="A0A3A1VPB0"/>
<comment type="caution">
    <text evidence="7">The sequence shown here is derived from an EMBL/GenBank/DDBJ whole genome shotgun (WGS) entry which is preliminary data.</text>
</comment>
<feature type="transmembrane region" description="Helical" evidence="6">
    <location>
        <begin position="23"/>
        <end position="43"/>
    </location>
</feature>
<dbReference type="Proteomes" id="UP000266482">
    <property type="component" value="Unassembled WGS sequence"/>
</dbReference>
<sequence length="97" mass="11500">MVYRITASIWEQKSIKALKSSKGFWVGMKKFFMILTVFFAHRIDMAFDINWLMTGTLYFWIGNELISIMENYARMNMNFPEPFKKWIDGLKGKVEGN</sequence>
<dbReference type="RefSeq" id="WP_119598112.1">
    <property type="nucleotide sequence ID" value="NZ_QXQA01000002.1"/>
</dbReference>
<keyword evidence="8" id="KW-1185">Reference proteome</keyword>
<evidence type="ECO:0000256" key="4">
    <source>
        <dbReference type="ARBA" id="ARBA00023136"/>
    </source>
</evidence>
<dbReference type="EMBL" id="QXQA01000002">
    <property type="protein sequence ID" value="RIX59280.1"/>
    <property type="molecule type" value="Genomic_DNA"/>
</dbReference>
<gene>
    <name evidence="7" type="ORF">D3P08_03755</name>
</gene>
<comment type="subcellular location">
    <subcellularLocation>
        <location evidence="1">Membrane</location>
        <topology evidence="1">Multi-pass membrane protein</topology>
    </subcellularLocation>
</comment>
<comment type="similarity">
    <text evidence="5">Belongs to the bacteriophage holin family. Cp-1 holin subfamily.</text>
</comment>
<keyword evidence="3 6" id="KW-1133">Transmembrane helix</keyword>
<dbReference type="Pfam" id="PF05105">
    <property type="entry name" value="Phage_holin_4_1"/>
    <property type="match status" value="1"/>
</dbReference>
<organism evidence="7 8">
    <name type="scientific">Paenibacillus nanensis</name>
    <dbReference type="NCBI Taxonomy" id="393251"/>
    <lineage>
        <taxon>Bacteria</taxon>
        <taxon>Bacillati</taxon>
        <taxon>Bacillota</taxon>
        <taxon>Bacilli</taxon>
        <taxon>Bacillales</taxon>
        <taxon>Paenibacillaceae</taxon>
        <taxon>Paenibacillus</taxon>
    </lineage>
</organism>
<name>A0A3A1VPB0_9BACL</name>
<proteinExistence type="inferred from homology"/>
<protein>
    <recommendedName>
        <fullName evidence="9">Holin</fullName>
    </recommendedName>
</protein>
<evidence type="ECO:0000313" key="7">
    <source>
        <dbReference type="EMBL" id="RIX59280.1"/>
    </source>
</evidence>
<accession>A0A3A1VPB0</accession>
<evidence type="ECO:0000256" key="2">
    <source>
        <dbReference type="ARBA" id="ARBA00022692"/>
    </source>
</evidence>
<dbReference type="OrthoDB" id="88184at2"/>
<reference evidence="7 8" key="1">
    <citation type="submission" date="2018-09" db="EMBL/GenBank/DDBJ databases">
        <title>Paenibacillus aracenensis nov. sp. isolated from a cave in southern Spain.</title>
        <authorList>
            <person name="Jurado V."/>
            <person name="Gutierrez-Patricio S."/>
            <person name="Gonzalez-Pimentel J.L."/>
            <person name="Miller A.Z."/>
            <person name="Laiz L."/>
            <person name="Saiz-Jimenez C."/>
        </authorList>
    </citation>
    <scope>NUCLEOTIDE SEQUENCE [LARGE SCALE GENOMIC DNA]</scope>
    <source>
        <strain evidence="7 8">DSM 22867</strain>
    </source>
</reference>
<evidence type="ECO:0000256" key="3">
    <source>
        <dbReference type="ARBA" id="ARBA00022989"/>
    </source>
</evidence>
<evidence type="ECO:0000256" key="1">
    <source>
        <dbReference type="ARBA" id="ARBA00004141"/>
    </source>
</evidence>
<evidence type="ECO:0000313" key="8">
    <source>
        <dbReference type="Proteomes" id="UP000266482"/>
    </source>
</evidence>
<dbReference type="GO" id="GO:0016020">
    <property type="term" value="C:membrane"/>
    <property type="evidence" value="ECO:0007669"/>
    <property type="project" value="UniProtKB-SubCell"/>
</dbReference>
<evidence type="ECO:0000256" key="5">
    <source>
        <dbReference type="ARBA" id="ARBA00023600"/>
    </source>
</evidence>
<evidence type="ECO:0008006" key="9">
    <source>
        <dbReference type="Google" id="ProtNLM"/>
    </source>
</evidence>